<protein>
    <submittedName>
        <fullName evidence="1">Uncharacterized protein</fullName>
    </submittedName>
</protein>
<feature type="non-terminal residue" evidence="1">
    <location>
        <position position="35"/>
    </location>
</feature>
<organism evidence="1 2">
    <name type="scientific">Stegodyphus mimosarum</name>
    <name type="common">African social velvet spider</name>
    <dbReference type="NCBI Taxonomy" id="407821"/>
    <lineage>
        <taxon>Eukaryota</taxon>
        <taxon>Metazoa</taxon>
        <taxon>Ecdysozoa</taxon>
        <taxon>Arthropoda</taxon>
        <taxon>Chelicerata</taxon>
        <taxon>Arachnida</taxon>
        <taxon>Araneae</taxon>
        <taxon>Araneomorphae</taxon>
        <taxon>Entelegynae</taxon>
        <taxon>Eresoidea</taxon>
        <taxon>Eresidae</taxon>
        <taxon>Stegodyphus</taxon>
    </lineage>
</organism>
<dbReference type="AlphaFoldDB" id="A0A087U7G7"/>
<proteinExistence type="predicted"/>
<reference evidence="1 2" key="1">
    <citation type="submission" date="2013-11" db="EMBL/GenBank/DDBJ databases">
        <title>Genome sequencing of Stegodyphus mimosarum.</title>
        <authorList>
            <person name="Bechsgaard J."/>
        </authorList>
    </citation>
    <scope>NUCLEOTIDE SEQUENCE [LARGE SCALE GENOMIC DNA]</scope>
</reference>
<keyword evidence="2" id="KW-1185">Reference proteome</keyword>
<sequence>MNRIFSEVFVPICFHLLSISSCTSHSTDVNSLDQL</sequence>
<accession>A0A087U7G7</accession>
<dbReference type="EMBL" id="KK118572">
    <property type="protein sequence ID" value="KFM73306.1"/>
    <property type="molecule type" value="Genomic_DNA"/>
</dbReference>
<dbReference type="Proteomes" id="UP000054359">
    <property type="component" value="Unassembled WGS sequence"/>
</dbReference>
<evidence type="ECO:0000313" key="2">
    <source>
        <dbReference type="Proteomes" id="UP000054359"/>
    </source>
</evidence>
<dbReference type="PROSITE" id="PS51257">
    <property type="entry name" value="PROKAR_LIPOPROTEIN"/>
    <property type="match status" value="1"/>
</dbReference>
<name>A0A087U7G7_STEMI</name>
<evidence type="ECO:0000313" key="1">
    <source>
        <dbReference type="EMBL" id="KFM73306.1"/>
    </source>
</evidence>
<gene>
    <name evidence="1" type="ORF">X975_06031</name>
</gene>